<evidence type="ECO:0000256" key="1">
    <source>
        <dbReference type="ARBA" id="ARBA00001946"/>
    </source>
</evidence>
<dbReference type="GeneID" id="105551206"/>
<dbReference type="KEGG" id="mleu:105551206"/>
<dbReference type="Proteomes" id="UP000233140">
    <property type="component" value="Unassembled WGS sequence"/>
</dbReference>
<dbReference type="Gene3D" id="3.20.20.120">
    <property type="entry name" value="Enolase-like C-terminal domain"/>
    <property type="match status" value="2"/>
</dbReference>
<reference evidence="5" key="1">
    <citation type="submission" date="2025-08" db="UniProtKB">
        <authorList>
            <consortium name="Ensembl"/>
        </authorList>
    </citation>
    <scope>IDENTIFICATION</scope>
</reference>
<dbReference type="InterPro" id="IPR029017">
    <property type="entry name" value="Enolase-like_N"/>
</dbReference>
<evidence type="ECO:0000256" key="2">
    <source>
        <dbReference type="ARBA" id="ARBA00022723"/>
    </source>
</evidence>
<dbReference type="SUPFAM" id="SSF51604">
    <property type="entry name" value="Enolase C-terminal domain-like"/>
    <property type="match status" value="1"/>
</dbReference>
<proteinExistence type="predicted"/>
<dbReference type="InterPro" id="IPR046945">
    <property type="entry name" value="RHMD-like"/>
</dbReference>
<dbReference type="GO" id="GO:0050023">
    <property type="term" value="F:L-fuconate dehydratase activity"/>
    <property type="evidence" value="ECO:0007669"/>
    <property type="project" value="Ensembl"/>
</dbReference>
<dbReference type="RefSeq" id="XP_011851747.1">
    <property type="nucleotide sequence ID" value="XM_011996357.1"/>
</dbReference>
<name>A0A2K5Y6N7_MANLE</name>
<dbReference type="PANTHER" id="PTHR13794">
    <property type="entry name" value="ENOLASE SUPERFAMILY, MANDELATE RACEMASE"/>
    <property type="match status" value="1"/>
</dbReference>
<accession>A0A2K5Y6N7</accession>
<comment type="cofactor">
    <cofactor evidence="1">
        <name>Mg(2+)</name>
        <dbReference type="ChEBI" id="CHEBI:18420"/>
    </cofactor>
</comment>
<protein>
    <submittedName>
        <fullName evidence="5">Enolase superfamily member 1</fullName>
    </submittedName>
</protein>
<evidence type="ECO:0000259" key="4">
    <source>
        <dbReference type="Pfam" id="PF13378"/>
    </source>
</evidence>
<dbReference type="GO" id="GO:0016052">
    <property type="term" value="P:carbohydrate catabolic process"/>
    <property type="evidence" value="ECO:0007669"/>
    <property type="project" value="Ensembl"/>
</dbReference>
<dbReference type="Gene3D" id="3.30.390.10">
    <property type="entry name" value="Enolase-like, N-terminal domain"/>
    <property type="match status" value="1"/>
</dbReference>
<dbReference type="InterPro" id="IPR029065">
    <property type="entry name" value="Enolase_C-like"/>
</dbReference>
<dbReference type="STRING" id="9568.ENSMLEP00000011232"/>
<dbReference type="OrthoDB" id="14161at2759"/>
<dbReference type="Ensembl" id="ENSMLET00000034655.1">
    <property type="protein sequence ID" value="ENSMLEP00000011232.1"/>
    <property type="gene ID" value="ENSMLEG00000029800.1"/>
</dbReference>
<reference evidence="5" key="2">
    <citation type="submission" date="2025-09" db="UniProtKB">
        <authorList>
            <consortium name="Ensembl"/>
        </authorList>
    </citation>
    <scope>IDENTIFICATION</scope>
</reference>
<feature type="domain" description="Enolase C-terminal" evidence="4">
    <location>
        <begin position="171"/>
        <end position="294"/>
    </location>
</feature>
<evidence type="ECO:0000256" key="3">
    <source>
        <dbReference type="ARBA" id="ARBA00022842"/>
    </source>
</evidence>
<dbReference type="OMA" id="SGAIDVC"/>
<keyword evidence="3" id="KW-0460">Magnesium</keyword>
<dbReference type="InterPro" id="IPR036849">
    <property type="entry name" value="Enolase-like_C_sf"/>
</dbReference>
<evidence type="ECO:0000313" key="5">
    <source>
        <dbReference type="Ensembl" id="ENSMLEP00000011232.1"/>
    </source>
</evidence>
<dbReference type="Pfam" id="PF13378">
    <property type="entry name" value="MR_MLE_C"/>
    <property type="match status" value="1"/>
</dbReference>
<evidence type="ECO:0000313" key="6">
    <source>
        <dbReference type="Proteomes" id="UP000233140"/>
    </source>
</evidence>
<dbReference type="SUPFAM" id="SSF54826">
    <property type="entry name" value="Enolase N-terminal domain-like"/>
    <property type="match status" value="1"/>
</dbReference>
<dbReference type="CTD" id="55556"/>
<gene>
    <name evidence="5" type="primary">ENOSF1</name>
</gene>
<dbReference type="AlphaFoldDB" id="A0A2K5Y6N7"/>
<organism evidence="5 6">
    <name type="scientific">Mandrillus leucophaeus</name>
    <name type="common">Drill</name>
    <name type="synonym">Papio leucophaeus</name>
    <dbReference type="NCBI Taxonomy" id="9568"/>
    <lineage>
        <taxon>Eukaryota</taxon>
        <taxon>Metazoa</taxon>
        <taxon>Chordata</taxon>
        <taxon>Craniata</taxon>
        <taxon>Vertebrata</taxon>
        <taxon>Euteleostomi</taxon>
        <taxon>Mammalia</taxon>
        <taxon>Eutheria</taxon>
        <taxon>Euarchontoglires</taxon>
        <taxon>Primates</taxon>
        <taxon>Haplorrhini</taxon>
        <taxon>Catarrhini</taxon>
        <taxon>Cercopithecidae</taxon>
        <taxon>Cercopithecinae</taxon>
        <taxon>Mandrillus</taxon>
    </lineage>
</organism>
<keyword evidence="6" id="KW-1185">Reference proteome</keyword>
<dbReference type="GeneTree" id="ENSGT00390000014290"/>
<dbReference type="GO" id="GO:0000287">
    <property type="term" value="F:magnesium ion binding"/>
    <property type="evidence" value="ECO:0007669"/>
    <property type="project" value="Ensembl"/>
</dbReference>
<sequence>MQKMESRGVESPSLWEKALKLIGPEKGVVHLATAAVLNAVWDLWAKQEGKPVWKLLVDMDPRMLVSCIDFRYITDVLTEEDALEILQKGQVGKKEREKQMLAQGYPAYTTSCAWLGYSDDTLKQLCAQALKDGWTRFKLKVGADLQDDVRRCQIIRDMIGPEKTLALVPLGIGIATGEQCHNRVIFKQLLQAKALQFLQIDSCRLGSVNENLSVLLMAKKFEIPVCPHAGGVGLCELVQHLIIFDYISVSASLKNRMCEYVDHLHEHFKYPVMIQRASYMPPKDPGYSTEMKEESVKKHQYPDGEVWKKLLAAQEN</sequence>
<dbReference type="PANTHER" id="PTHR13794:SF58">
    <property type="entry name" value="MITOCHONDRIAL ENOLASE SUPERFAMILY MEMBER 1"/>
    <property type="match status" value="1"/>
</dbReference>
<keyword evidence="2" id="KW-0479">Metal-binding</keyword>